<evidence type="ECO:0000259" key="12">
    <source>
        <dbReference type="Pfam" id="PF20684"/>
    </source>
</evidence>
<keyword evidence="9" id="KW-0349">Heme</keyword>
<comment type="caution">
    <text evidence="13">The sequence shown here is derived from an EMBL/GenBank/DDBJ whole genome shotgun (WGS) entry which is preliminary data.</text>
</comment>
<dbReference type="InterPro" id="IPR049326">
    <property type="entry name" value="Rhodopsin_dom_fungi"/>
</dbReference>
<evidence type="ECO:0000256" key="3">
    <source>
        <dbReference type="ARBA" id="ARBA00022723"/>
    </source>
</evidence>
<feature type="compositionally biased region" description="Low complexity" evidence="10">
    <location>
        <begin position="303"/>
        <end position="322"/>
    </location>
</feature>
<dbReference type="PRINTS" id="PR00463">
    <property type="entry name" value="EP450I"/>
</dbReference>
<evidence type="ECO:0000256" key="8">
    <source>
        <dbReference type="ARBA" id="ARBA00038359"/>
    </source>
</evidence>
<dbReference type="Proteomes" id="UP000297777">
    <property type="component" value="Unassembled WGS sequence"/>
</dbReference>
<sequence length="960" mass="108432">MAFKHRSARALSPLLGAPPGTEPNYINPVTRGNEIVVTSIVLTSLAFAFVVTRISLRFFHTQSWGWDDFFCVCAMMFAIARTVIGCIMVNVYGIGRHIWDFLQFIGNMIYLLGIMCAKLSVLIFYHKMFYVKQKFRYFCYAMMASTVIYCLIFFFLIAFDCKDEYYTWHFSLTASCIEITTLNVANGALNLATDVVIMIMPLPLIWHLQLKRAQKWGLMAIFSTGIFVCASTLVREIIIVKTDKEVDQSWATVGEITWMTVELNVAIICISLPILSPVYTRIMAAKLNMTSLRNLFSLTGRSRSTLNSNKSKSLDSSNKDTSPYNDSVNLVEISSKPYNTKHSVRSMEASNKSGFHGQTHYVLTFPDHNPTAWSLVLCINLTFVAEKHTRSKAIWAEICDNAVSRIYETNSVVVTLINVSFHISHKGWLATQTLILPLLRKLPESMTSSWLPLLIFDRVWHAGYEPFALMGCDTFLAVSPSRIVMWTCDSDAIDQLFERRNDFEKPVEDMQMLNIHGPTVTGTNGAESRRYRRVTAGAFGSQTYHKVWRESIIATEKILSNLNLEDNSGICLTSPLEETTLDIVSRVCFGRDESLKRDTNVESDKHQDVKTPNKSQKHQLSYNEAFSTSASHMGSIYLVPRLLLKFSPFKIHKRAWKSFQEWQWYMEEMVAARKQDRSTQKVTSDLLDALIAAGEQNEGRISHQAILGNIWVFILGGFHTSSNTLHFILILLAIFPDIQEALQGSLDASLGDRSPSEWTHATDFPKLIESHLGAVIAETIRVFGVLPFIPKTTGSVAQALTLHERTFTVPANTLILINTSATHRNPKYWPSSSSVPSRDKTKQRTENPLHPVEIWKPWDNWLDEASPKLKRPDPGTYISFSSGARECIGKRFAQVEISAILARLLKTHSVELATDGVDNWQNARSRAIDQLYDGVGFKMALELTKSVNVLLVPRSAKKDR</sequence>
<dbReference type="InterPro" id="IPR001128">
    <property type="entry name" value="Cyt_P450"/>
</dbReference>
<evidence type="ECO:0000256" key="10">
    <source>
        <dbReference type="SAM" id="MobiDB-lite"/>
    </source>
</evidence>
<dbReference type="EMBL" id="PQXH01000043">
    <property type="protein sequence ID" value="TGO15188.1"/>
    <property type="molecule type" value="Genomic_DNA"/>
</dbReference>
<proteinExistence type="inferred from homology"/>
<keyword evidence="14" id="KW-1185">Reference proteome</keyword>
<dbReference type="GO" id="GO:0005506">
    <property type="term" value="F:iron ion binding"/>
    <property type="evidence" value="ECO:0007669"/>
    <property type="project" value="InterPro"/>
</dbReference>
<evidence type="ECO:0000313" key="13">
    <source>
        <dbReference type="EMBL" id="TGO15188.1"/>
    </source>
</evidence>
<dbReference type="GO" id="GO:0016020">
    <property type="term" value="C:membrane"/>
    <property type="evidence" value="ECO:0007669"/>
    <property type="project" value="UniProtKB-SubCell"/>
</dbReference>
<keyword evidence="3 9" id="KW-0479">Metal-binding</keyword>
<feature type="transmembrane region" description="Helical" evidence="11">
    <location>
        <begin position="68"/>
        <end position="92"/>
    </location>
</feature>
<keyword evidence="5 9" id="KW-0408">Iron</keyword>
<dbReference type="PANTHER" id="PTHR33048:SF158">
    <property type="entry name" value="MEMBRANE PROTEIN PTH11-LIKE, PUTATIVE-RELATED"/>
    <property type="match status" value="1"/>
</dbReference>
<feature type="region of interest" description="Disordered" evidence="10">
    <location>
        <begin position="303"/>
        <end position="326"/>
    </location>
</feature>
<dbReference type="PANTHER" id="PTHR33048">
    <property type="entry name" value="PTH11-LIKE INTEGRAL MEMBRANE PROTEIN (AFU_ORTHOLOGUE AFUA_5G11245)"/>
    <property type="match status" value="1"/>
</dbReference>
<evidence type="ECO:0000256" key="4">
    <source>
        <dbReference type="ARBA" id="ARBA00022989"/>
    </source>
</evidence>
<reference evidence="13 14" key="1">
    <citation type="submission" date="2017-12" db="EMBL/GenBank/DDBJ databases">
        <title>Comparative genomics of Botrytis spp.</title>
        <authorList>
            <person name="Valero-Jimenez C.A."/>
            <person name="Tapia P."/>
            <person name="Veloso J."/>
            <person name="Silva-Moreno E."/>
            <person name="Staats M."/>
            <person name="Valdes J.H."/>
            <person name="Van Kan J.A.L."/>
        </authorList>
    </citation>
    <scope>NUCLEOTIDE SEQUENCE [LARGE SCALE GENOMIC DNA]</scope>
    <source>
        <strain evidence="13 14">Bt9001</strain>
    </source>
</reference>
<dbReference type="Pfam" id="PF20684">
    <property type="entry name" value="Fung_rhodopsin"/>
    <property type="match status" value="1"/>
</dbReference>
<dbReference type="InterPro" id="IPR017972">
    <property type="entry name" value="Cyt_P450_CS"/>
</dbReference>
<feature type="transmembrane region" description="Helical" evidence="11">
    <location>
        <begin position="258"/>
        <end position="279"/>
    </location>
</feature>
<evidence type="ECO:0000256" key="1">
    <source>
        <dbReference type="ARBA" id="ARBA00004141"/>
    </source>
</evidence>
<keyword evidence="7 11" id="KW-0472">Membrane</keyword>
<evidence type="ECO:0000313" key="14">
    <source>
        <dbReference type="Proteomes" id="UP000297777"/>
    </source>
</evidence>
<dbReference type="InterPro" id="IPR052337">
    <property type="entry name" value="SAT4-like"/>
</dbReference>
<dbReference type="AlphaFoldDB" id="A0A4Z1EVZ5"/>
<feature type="domain" description="Rhodopsin" evidence="12">
    <location>
        <begin position="53"/>
        <end position="280"/>
    </location>
</feature>
<feature type="transmembrane region" description="Helical" evidence="11">
    <location>
        <begin position="218"/>
        <end position="238"/>
    </location>
</feature>
<protein>
    <recommendedName>
        <fullName evidence="12">Rhodopsin domain-containing protein</fullName>
    </recommendedName>
</protein>
<dbReference type="InterPro" id="IPR036396">
    <property type="entry name" value="Cyt_P450_sf"/>
</dbReference>
<dbReference type="Pfam" id="PF00067">
    <property type="entry name" value="p450"/>
    <property type="match status" value="1"/>
</dbReference>
<gene>
    <name evidence="13" type="ORF">BTUL_0043g00430</name>
</gene>
<dbReference type="InterPro" id="IPR002401">
    <property type="entry name" value="Cyt_P450_E_grp-I"/>
</dbReference>
<dbReference type="GO" id="GO:0020037">
    <property type="term" value="F:heme binding"/>
    <property type="evidence" value="ECO:0007669"/>
    <property type="project" value="InterPro"/>
</dbReference>
<feature type="binding site" description="axial binding residue" evidence="9">
    <location>
        <position position="887"/>
    </location>
    <ligand>
        <name>heme</name>
        <dbReference type="ChEBI" id="CHEBI:30413"/>
    </ligand>
    <ligandPart>
        <name>Fe</name>
        <dbReference type="ChEBI" id="CHEBI:18248"/>
    </ligandPart>
</feature>
<evidence type="ECO:0000256" key="7">
    <source>
        <dbReference type="ARBA" id="ARBA00023136"/>
    </source>
</evidence>
<comment type="cofactor">
    <cofactor evidence="9">
        <name>heme</name>
        <dbReference type="ChEBI" id="CHEBI:30413"/>
    </cofactor>
</comment>
<evidence type="ECO:0000256" key="11">
    <source>
        <dbReference type="SAM" id="Phobius"/>
    </source>
</evidence>
<feature type="region of interest" description="Disordered" evidence="10">
    <location>
        <begin position="827"/>
        <end position="846"/>
    </location>
</feature>
<feature type="region of interest" description="Disordered" evidence="10">
    <location>
        <begin position="599"/>
        <end position="620"/>
    </location>
</feature>
<evidence type="ECO:0000256" key="6">
    <source>
        <dbReference type="ARBA" id="ARBA00023026"/>
    </source>
</evidence>
<accession>A0A4Z1EVZ5</accession>
<feature type="compositionally biased region" description="Basic and acidic residues" evidence="10">
    <location>
        <begin position="837"/>
        <end position="846"/>
    </location>
</feature>
<dbReference type="SUPFAM" id="SSF48264">
    <property type="entry name" value="Cytochrome P450"/>
    <property type="match status" value="1"/>
</dbReference>
<organism evidence="13 14">
    <name type="scientific">Botrytis tulipae</name>
    <dbReference type="NCBI Taxonomy" id="87230"/>
    <lineage>
        <taxon>Eukaryota</taxon>
        <taxon>Fungi</taxon>
        <taxon>Dikarya</taxon>
        <taxon>Ascomycota</taxon>
        <taxon>Pezizomycotina</taxon>
        <taxon>Leotiomycetes</taxon>
        <taxon>Helotiales</taxon>
        <taxon>Sclerotiniaceae</taxon>
        <taxon>Botrytis</taxon>
    </lineage>
</organism>
<comment type="subcellular location">
    <subcellularLocation>
        <location evidence="1">Membrane</location>
        <topology evidence="1">Multi-pass membrane protein</topology>
    </subcellularLocation>
</comment>
<feature type="transmembrane region" description="Helical" evidence="11">
    <location>
        <begin position="104"/>
        <end position="125"/>
    </location>
</feature>
<dbReference type="GO" id="GO:0004497">
    <property type="term" value="F:monooxygenase activity"/>
    <property type="evidence" value="ECO:0007669"/>
    <property type="project" value="InterPro"/>
</dbReference>
<feature type="transmembrane region" description="Helical" evidence="11">
    <location>
        <begin position="137"/>
        <end position="159"/>
    </location>
</feature>
<feature type="compositionally biased region" description="Basic and acidic residues" evidence="10">
    <location>
        <begin position="599"/>
        <end position="611"/>
    </location>
</feature>
<keyword evidence="4 11" id="KW-1133">Transmembrane helix</keyword>
<dbReference type="Gene3D" id="1.10.630.10">
    <property type="entry name" value="Cytochrome P450"/>
    <property type="match status" value="1"/>
</dbReference>
<dbReference type="GO" id="GO:0016705">
    <property type="term" value="F:oxidoreductase activity, acting on paired donors, with incorporation or reduction of molecular oxygen"/>
    <property type="evidence" value="ECO:0007669"/>
    <property type="project" value="InterPro"/>
</dbReference>
<name>A0A4Z1EVZ5_9HELO</name>
<feature type="transmembrane region" description="Helical" evidence="11">
    <location>
        <begin position="35"/>
        <end position="56"/>
    </location>
</feature>
<comment type="similarity">
    <text evidence="8">Belongs to the SAT4 family.</text>
</comment>
<dbReference type="OrthoDB" id="1470350at2759"/>
<evidence type="ECO:0000256" key="5">
    <source>
        <dbReference type="ARBA" id="ARBA00023004"/>
    </source>
</evidence>
<dbReference type="PROSITE" id="PS00086">
    <property type="entry name" value="CYTOCHROME_P450"/>
    <property type="match status" value="1"/>
</dbReference>
<keyword evidence="6" id="KW-0843">Virulence</keyword>
<evidence type="ECO:0000256" key="2">
    <source>
        <dbReference type="ARBA" id="ARBA00022692"/>
    </source>
</evidence>
<evidence type="ECO:0000256" key="9">
    <source>
        <dbReference type="PIRSR" id="PIRSR602401-1"/>
    </source>
</evidence>
<keyword evidence="2 11" id="KW-0812">Transmembrane</keyword>
<dbReference type="PRINTS" id="PR00385">
    <property type="entry name" value="P450"/>
</dbReference>